<name>A0A507CW66_9FUNG</name>
<evidence type="ECO:0000313" key="4">
    <source>
        <dbReference type="Proteomes" id="UP000317494"/>
    </source>
</evidence>
<evidence type="ECO:0000313" key="2">
    <source>
        <dbReference type="EMBL" id="TPX43359.1"/>
    </source>
</evidence>
<organism evidence="3 5">
    <name type="scientific">Synchytrium endobioticum</name>
    <dbReference type="NCBI Taxonomy" id="286115"/>
    <lineage>
        <taxon>Eukaryota</taxon>
        <taxon>Fungi</taxon>
        <taxon>Fungi incertae sedis</taxon>
        <taxon>Chytridiomycota</taxon>
        <taxon>Chytridiomycota incertae sedis</taxon>
        <taxon>Chytridiomycetes</taxon>
        <taxon>Synchytriales</taxon>
        <taxon>Synchytriaceae</taxon>
        <taxon>Synchytrium</taxon>
    </lineage>
</organism>
<proteinExistence type="predicted"/>
<dbReference type="EMBL" id="QEAM01000227">
    <property type="protein sequence ID" value="TPX43359.1"/>
    <property type="molecule type" value="Genomic_DNA"/>
</dbReference>
<keyword evidence="4" id="KW-1185">Reference proteome</keyword>
<reference evidence="4 5" key="1">
    <citation type="journal article" date="2019" name="Sci. Rep.">
        <title>Comparative genomics of chytrid fungi reveal insights into the obligate biotrophic and pathogenic lifestyle of Synchytrium endobioticum.</title>
        <authorList>
            <person name="van de Vossenberg B.T.L.H."/>
            <person name="Warris S."/>
            <person name="Nguyen H.D.T."/>
            <person name="van Gent-Pelzer M.P.E."/>
            <person name="Joly D.L."/>
            <person name="van de Geest H.C."/>
            <person name="Bonants P.J.M."/>
            <person name="Smith D.S."/>
            <person name="Levesque C.A."/>
            <person name="van der Lee T.A.J."/>
        </authorList>
    </citation>
    <scope>NUCLEOTIDE SEQUENCE [LARGE SCALE GENOMIC DNA]</scope>
    <source>
        <strain evidence="3 5">LEV6574</strain>
        <strain evidence="1 4">MB42</strain>
    </source>
</reference>
<comment type="caution">
    <text evidence="3">The sequence shown here is derived from an EMBL/GenBank/DDBJ whole genome shotgun (WGS) entry which is preliminary data.</text>
</comment>
<dbReference type="EMBL" id="QEAM01000227">
    <property type="protein sequence ID" value="TPX43368.1"/>
    <property type="molecule type" value="Genomic_DNA"/>
</dbReference>
<sequence length="87" mass="10006">MQALFGTADNRLYWVTRPYQLQAPPCFSCLIHLKHILVAVADRTRICAHSGPYAPTSHLLRLDIWDLIKISANGMARRDRFIVKRSE</sequence>
<dbReference type="Proteomes" id="UP000320475">
    <property type="component" value="Unassembled WGS sequence"/>
</dbReference>
<dbReference type="AlphaFoldDB" id="A0A507CW66"/>
<dbReference type="EMBL" id="QEAN01000463">
    <property type="protein sequence ID" value="TPX35834.1"/>
    <property type="molecule type" value="Genomic_DNA"/>
</dbReference>
<dbReference type="VEuPathDB" id="FungiDB:SeMB42_g07131"/>
<protein>
    <submittedName>
        <fullName evidence="3">Uncharacterized protein</fullName>
    </submittedName>
</protein>
<gene>
    <name evidence="2" type="ORF">SeLEV6574_g05104</name>
    <name evidence="3" type="ORF">SeLEV6574_g05110</name>
    <name evidence="1" type="ORF">SeMB42_g07131</name>
</gene>
<dbReference type="Proteomes" id="UP000317494">
    <property type="component" value="Unassembled WGS sequence"/>
</dbReference>
<evidence type="ECO:0000313" key="1">
    <source>
        <dbReference type="EMBL" id="TPX35834.1"/>
    </source>
</evidence>
<accession>A0A507CW66</accession>
<evidence type="ECO:0000313" key="3">
    <source>
        <dbReference type="EMBL" id="TPX43368.1"/>
    </source>
</evidence>
<evidence type="ECO:0000313" key="5">
    <source>
        <dbReference type="Proteomes" id="UP000320475"/>
    </source>
</evidence>